<feature type="transmembrane region" description="Helical" evidence="1">
    <location>
        <begin position="288"/>
        <end position="306"/>
    </location>
</feature>
<dbReference type="Proteomes" id="UP000501452">
    <property type="component" value="Chromosome"/>
</dbReference>
<dbReference type="PANTHER" id="PTHR33452">
    <property type="entry name" value="OXIDOREDUCTASE CATD-RELATED"/>
    <property type="match status" value="1"/>
</dbReference>
<feature type="transmembrane region" description="Helical" evidence="1">
    <location>
        <begin position="91"/>
        <end position="110"/>
    </location>
</feature>
<accession>A0A6G8QDI1</accession>
<dbReference type="KEGG" id="rub:GBA63_19335"/>
<dbReference type="EMBL" id="CP045119">
    <property type="protein sequence ID" value="QIN84555.1"/>
    <property type="molecule type" value="Genomic_DNA"/>
</dbReference>
<evidence type="ECO:0000313" key="4">
    <source>
        <dbReference type="Proteomes" id="UP000501452"/>
    </source>
</evidence>
<evidence type="ECO:0000256" key="2">
    <source>
        <dbReference type="SAM" id="SignalP"/>
    </source>
</evidence>
<sequence length="354" mass="37936">MKFRGRLLSGTVATAALLVASAGRAHAHEKWFVGEADGGLRLDLLFRPLPLTLVGAVLLATLVGGLLWKTRGRGFLPGPEAFGATDGGRSVLYGLVPLILGIHVAVPLLVNGVQGTLFSPDNVMPGVWGNFLGLAETGIALALFYGGLTRVAAAALGLLWFFGIFLVGLEPMLENVLYLGFAAFFLLAGRGPLSVDRLLFPRLEPRAELSRYAVPAVRIGVGLSLAIVAFTEKFANIPLGLTFLEEYPLNFTGALGVPLSDEVFVLCAGAVELLVGLWIALGIFVREIVVVAWFPINLTLTLFAWEELIGHLPIYGVMAVLLIWATGPKNISLWTKGMRERLLPLDPSTGDDER</sequence>
<organism evidence="3 4">
    <name type="scientific">Rubrobacter tropicus</name>
    <dbReference type="NCBI Taxonomy" id="2653851"/>
    <lineage>
        <taxon>Bacteria</taxon>
        <taxon>Bacillati</taxon>
        <taxon>Actinomycetota</taxon>
        <taxon>Rubrobacteria</taxon>
        <taxon>Rubrobacterales</taxon>
        <taxon>Rubrobacteraceae</taxon>
        <taxon>Rubrobacter</taxon>
    </lineage>
</organism>
<evidence type="ECO:0000313" key="3">
    <source>
        <dbReference type="EMBL" id="QIN84555.1"/>
    </source>
</evidence>
<keyword evidence="2" id="KW-0732">Signal</keyword>
<protein>
    <submittedName>
        <fullName evidence="3">DoxX protein</fullName>
    </submittedName>
</protein>
<feature type="transmembrane region" description="Helical" evidence="1">
    <location>
        <begin position="175"/>
        <end position="200"/>
    </location>
</feature>
<keyword evidence="1" id="KW-0812">Transmembrane</keyword>
<feature type="transmembrane region" description="Helical" evidence="1">
    <location>
        <begin position="122"/>
        <end position="144"/>
    </location>
</feature>
<gene>
    <name evidence="3" type="ORF">GBA63_19335</name>
</gene>
<feature type="transmembrane region" description="Helical" evidence="1">
    <location>
        <begin position="51"/>
        <end position="70"/>
    </location>
</feature>
<reference evidence="3 4" key="1">
    <citation type="submission" date="2019-10" db="EMBL/GenBank/DDBJ databases">
        <title>Rubrobacter sp nov SCSIO 52090 isolated from a deep-sea sediment in the South China Sea.</title>
        <authorList>
            <person name="Chen R.W."/>
        </authorList>
    </citation>
    <scope>NUCLEOTIDE SEQUENCE [LARGE SCALE GENOMIC DNA]</scope>
    <source>
        <strain evidence="3 4">SCSIO 52909</strain>
    </source>
</reference>
<keyword evidence="1" id="KW-0472">Membrane</keyword>
<feature type="transmembrane region" description="Helical" evidence="1">
    <location>
        <begin position="151"/>
        <end position="169"/>
    </location>
</feature>
<proteinExistence type="predicted"/>
<feature type="signal peptide" evidence="2">
    <location>
        <begin position="1"/>
        <end position="27"/>
    </location>
</feature>
<dbReference type="RefSeq" id="WP_166178858.1">
    <property type="nucleotide sequence ID" value="NZ_CP045119.1"/>
</dbReference>
<keyword evidence="4" id="KW-1185">Reference proteome</keyword>
<dbReference type="GO" id="GO:0005886">
    <property type="term" value="C:plasma membrane"/>
    <property type="evidence" value="ECO:0007669"/>
    <property type="project" value="TreeGrafter"/>
</dbReference>
<dbReference type="PANTHER" id="PTHR33452:SF1">
    <property type="entry name" value="INNER MEMBRANE PROTEIN YPHA-RELATED"/>
    <property type="match status" value="1"/>
</dbReference>
<keyword evidence="1" id="KW-1133">Transmembrane helix</keyword>
<dbReference type="InterPro" id="IPR051907">
    <property type="entry name" value="DoxX-like_oxidoreductase"/>
</dbReference>
<feature type="transmembrane region" description="Helical" evidence="1">
    <location>
        <begin position="263"/>
        <end position="281"/>
    </location>
</feature>
<name>A0A6G8QDI1_9ACTN</name>
<evidence type="ECO:0000256" key="1">
    <source>
        <dbReference type="SAM" id="Phobius"/>
    </source>
</evidence>
<dbReference type="AlphaFoldDB" id="A0A6G8QDI1"/>
<feature type="transmembrane region" description="Helical" evidence="1">
    <location>
        <begin position="312"/>
        <end position="331"/>
    </location>
</feature>
<feature type="chain" id="PRO_5026249009" evidence="2">
    <location>
        <begin position="28"/>
        <end position="354"/>
    </location>
</feature>